<dbReference type="Pfam" id="PF07281">
    <property type="entry name" value="INSIG"/>
    <property type="match status" value="1"/>
</dbReference>
<proteinExistence type="inferred from homology"/>
<keyword evidence="3" id="KW-0153">Cholesterol metabolism</keyword>
<feature type="transmembrane region" description="Helical" evidence="9">
    <location>
        <begin position="48"/>
        <end position="69"/>
    </location>
</feature>
<reference evidence="10 12" key="2">
    <citation type="journal article" date="2013" name="Nature">
        <title>Insights into bilaterian evolution from three spiralian genomes.</title>
        <authorList>
            <person name="Simakov O."/>
            <person name="Marletaz F."/>
            <person name="Cho S.J."/>
            <person name="Edsinger-Gonzales E."/>
            <person name="Havlak P."/>
            <person name="Hellsten U."/>
            <person name="Kuo D.H."/>
            <person name="Larsson T."/>
            <person name="Lv J."/>
            <person name="Arendt D."/>
            <person name="Savage R."/>
            <person name="Osoegawa K."/>
            <person name="de Jong P."/>
            <person name="Grimwood J."/>
            <person name="Chapman J.A."/>
            <person name="Shapiro H."/>
            <person name="Aerts A."/>
            <person name="Otillar R.P."/>
            <person name="Terry A.Y."/>
            <person name="Boore J.L."/>
            <person name="Grigoriev I.V."/>
            <person name="Lindberg D.R."/>
            <person name="Seaver E.C."/>
            <person name="Weisblat D.A."/>
            <person name="Putnam N.H."/>
            <person name="Rokhsar D.S."/>
        </authorList>
    </citation>
    <scope>NUCLEOTIDE SEQUENCE</scope>
</reference>
<dbReference type="GeneID" id="20195515"/>
<evidence type="ECO:0008006" key="13">
    <source>
        <dbReference type="Google" id="ProtNLM"/>
    </source>
</evidence>
<keyword evidence="12" id="KW-1185">Reference proteome</keyword>
<keyword evidence="5" id="KW-0256">Endoplasmic reticulum</keyword>
<keyword evidence="8" id="KW-0443">Lipid metabolism</keyword>
<evidence type="ECO:0000256" key="5">
    <source>
        <dbReference type="ARBA" id="ARBA00022824"/>
    </source>
</evidence>
<dbReference type="GO" id="GO:0032933">
    <property type="term" value="P:SREBP signaling pathway"/>
    <property type="evidence" value="ECO:0000318"/>
    <property type="project" value="GO_Central"/>
</dbReference>
<dbReference type="GO" id="GO:0036316">
    <property type="term" value="P:SREBP-SCAP complex retention in endoplasmic reticulum"/>
    <property type="evidence" value="ECO:0000318"/>
    <property type="project" value="GO_Central"/>
</dbReference>
<dbReference type="EnsemblMetazoa" id="HelroT114397">
    <property type="protein sequence ID" value="HelroP114397"/>
    <property type="gene ID" value="HelroG114397"/>
</dbReference>
<gene>
    <name evidence="11" type="primary">20195515</name>
    <name evidence="10" type="ORF">HELRODRAFT_114397</name>
</gene>
<evidence type="ECO:0000256" key="9">
    <source>
        <dbReference type="SAM" id="Phobius"/>
    </source>
</evidence>
<dbReference type="PANTHER" id="PTHR15301">
    <property type="entry name" value="INSULIN-INDUCED GENE 1"/>
    <property type="match status" value="1"/>
</dbReference>
<dbReference type="InParanoid" id="T1EG13"/>
<protein>
    <recommendedName>
        <fullName evidence="13">Insulin-induced gene 1 protein</fullName>
    </recommendedName>
</protein>
<dbReference type="GO" id="GO:0032937">
    <property type="term" value="C:SREBP-SCAP-Insig complex"/>
    <property type="evidence" value="ECO:0000318"/>
    <property type="project" value="GO_Central"/>
</dbReference>
<dbReference type="STRING" id="6412.T1EG13"/>
<dbReference type="GO" id="GO:0032869">
    <property type="term" value="P:cellular response to insulin stimulus"/>
    <property type="evidence" value="ECO:0000318"/>
    <property type="project" value="GO_Central"/>
</dbReference>
<dbReference type="GO" id="GO:0006695">
    <property type="term" value="P:cholesterol biosynthetic process"/>
    <property type="evidence" value="ECO:0000318"/>
    <property type="project" value="GO_Central"/>
</dbReference>
<dbReference type="PANTHER" id="PTHR15301:SF3">
    <property type="entry name" value="PROTEIN NSG1-RELATED"/>
    <property type="match status" value="1"/>
</dbReference>
<evidence type="ECO:0000256" key="3">
    <source>
        <dbReference type="ARBA" id="ARBA00022548"/>
    </source>
</evidence>
<feature type="transmembrane region" description="Helical" evidence="9">
    <location>
        <begin position="109"/>
        <end position="126"/>
    </location>
</feature>
<keyword evidence="6 9" id="KW-1133">Transmembrane helix</keyword>
<accession>T1EG13</accession>
<keyword evidence="7 9" id="KW-0472">Membrane</keyword>
<feature type="transmembrane region" description="Helical" evidence="9">
    <location>
        <begin position="133"/>
        <end position="156"/>
    </location>
</feature>
<evidence type="ECO:0000313" key="12">
    <source>
        <dbReference type="Proteomes" id="UP000015101"/>
    </source>
</evidence>
<dbReference type="OrthoDB" id="205546at2759"/>
<feature type="transmembrane region" description="Helical" evidence="9">
    <location>
        <begin position="168"/>
        <end position="185"/>
    </location>
</feature>
<dbReference type="EMBL" id="KB097456">
    <property type="protein sequence ID" value="ESN97090.1"/>
    <property type="molecule type" value="Genomic_DNA"/>
</dbReference>
<dbReference type="InterPro" id="IPR025929">
    <property type="entry name" value="INSIG_fam"/>
</dbReference>
<feature type="transmembrane region" description="Helical" evidence="9">
    <location>
        <begin position="6"/>
        <end position="27"/>
    </location>
</feature>
<dbReference type="HOGENOM" id="CLU_092922_0_0_1"/>
<dbReference type="CTD" id="20195515"/>
<evidence type="ECO:0000256" key="7">
    <source>
        <dbReference type="ARBA" id="ARBA00023136"/>
    </source>
</evidence>
<name>T1EG13_HELRO</name>
<keyword evidence="8" id="KW-0753">Steroid metabolism</keyword>
<keyword evidence="8" id="KW-1207">Sterol metabolism</keyword>
<evidence type="ECO:0000256" key="1">
    <source>
        <dbReference type="ARBA" id="ARBA00004477"/>
    </source>
</evidence>
<dbReference type="KEGG" id="hro:HELRODRAFT_114397"/>
<comment type="subcellular location">
    <subcellularLocation>
        <location evidence="1">Endoplasmic reticulum membrane</location>
        <topology evidence="1">Multi-pass membrane protein</topology>
    </subcellularLocation>
</comment>
<dbReference type="RefSeq" id="XP_009024871.1">
    <property type="nucleotide sequence ID" value="XM_009026623.1"/>
</dbReference>
<reference evidence="11" key="3">
    <citation type="submission" date="2015-06" db="UniProtKB">
        <authorList>
            <consortium name="EnsemblMetazoa"/>
        </authorList>
    </citation>
    <scope>IDENTIFICATION</scope>
</reference>
<dbReference type="AlphaFoldDB" id="T1EG13"/>
<evidence type="ECO:0000256" key="4">
    <source>
        <dbReference type="ARBA" id="ARBA00022692"/>
    </source>
</evidence>
<evidence type="ECO:0000256" key="2">
    <source>
        <dbReference type="ARBA" id="ARBA00007475"/>
    </source>
</evidence>
<sequence length="213" mass="24064">MSFPTFVTRAVYLFSAGIIFSLVLNLLQLQRQANFFPAFFRDRDVQSSWWLPVLCGVTAAVVGLLYPYLDEQLGERRAEKQEWSSVMRCVAIFVGINHASAKIDFSSNLQLTLTLTALSVGLWWLFDGSRGGLMLGIIMAAIASVVCHLLIYHGIYRYTSPDFTYLQSWLPCIFFSGGVTIGNIGRQLAQCEQKDEDYLSGCQKFHLTKEHRD</sequence>
<reference evidence="12" key="1">
    <citation type="submission" date="2012-12" db="EMBL/GenBank/DDBJ databases">
        <authorList>
            <person name="Hellsten U."/>
            <person name="Grimwood J."/>
            <person name="Chapman J.A."/>
            <person name="Shapiro H."/>
            <person name="Aerts A."/>
            <person name="Otillar R.P."/>
            <person name="Terry A.Y."/>
            <person name="Boore J.L."/>
            <person name="Simakov O."/>
            <person name="Marletaz F."/>
            <person name="Cho S.-J."/>
            <person name="Edsinger-Gonzales E."/>
            <person name="Havlak P."/>
            <person name="Kuo D.-H."/>
            <person name="Larsson T."/>
            <person name="Lv J."/>
            <person name="Arendt D."/>
            <person name="Savage R."/>
            <person name="Osoegawa K."/>
            <person name="de Jong P."/>
            <person name="Lindberg D.R."/>
            <person name="Seaver E.C."/>
            <person name="Weisblat D.A."/>
            <person name="Putnam N.H."/>
            <person name="Grigoriev I.V."/>
            <person name="Rokhsar D.S."/>
        </authorList>
    </citation>
    <scope>NUCLEOTIDE SEQUENCE</scope>
</reference>
<evidence type="ECO:0000256" key="8">
    <source>
        <dbReference type="ARBA" id="ARBA00023166"/>
    </source>
</evidence>
<evidence type="ECO:0000313" key="10">
    <source>
        <dbReference type="EMBL" id="ESN97090.1"/>
    </source>
</evidence>
<keyword evidence="4 9" id="KW-0812">Transmembrane</keyword>
<evidence type="ECO:0000313" key="11">
    <source>
        <dbReference type="EnsemblMetazoa" id="HelroP114397"/>
    </source>
</evidence>
<comment type="similarity">
    <text evidence="2">Belongs to the INSIG family.</text>
</comment>
<organism evidence="11 12">
    <name type="scientific">Helobdella robusta</name>
    <name type="common">Californian leech</name>
    <dbReference type="NCBI Taxonomy" id="6412"/>
    <lineage>
        <taxon>Eukaryota</taxon>
        <taxon>Metazoa</taxon>
        <taxon>Spiralia</taxon>
        <taxon>Lophotrochozoa</taxon>
        <taxon>Annelida</taxon>
        <taxon>Clitellata</taxon>
        <taxon>Hirudinea</taxon>
        <taxon>Rhynchobdellida</taxon>
        <taxon>Glossiphoniidae</taxon>
        <taxon>Helobdella</taxon>
    </lineage>
</organism>
<dbReference type="Proteomes" id="UP000015101">
    <property type="component" value="Unassembled WGS sequence"/>
</dbReference>
<dbReference type="GO" id="GO:0005783">
    <property type="term" value="C:endoplasmic reticulum"/>
    <property type="evidence" value="ECO:0000318"/>
    <property type="project" value="GO_Central"/>
</dbReference>
<evidence type="ECO:0000256" key="6">
    <source>
        <dbReference type="ARBA" id="ARBA00022989"/>
    </source>
</evidence>
<dbReference type="EMBL" id="AMQM01006473">
    <property type="status" value="NOT_ANNOTATED_CDS"/>
    <property type="molecule type" value="Genomic_DNA"/>
</dbReference>
<dbReference type="eggNOG" id="KOG4363">
    <property type="taxonomic scope" value="Eukaryota"/>
</dbReference>
<dbReference type="OMA" id="ENHTWSC"/>